<dbReference type="AlphaFoldDB" id="A0A8J9Z6A4"/>
<dbReference type="SUPFAM" id="SSF53474">
    <property type="entry name" value="alpha/beta-Hydrolases"/>
    <property type="match status" value="1"/>
</dbReference>
<sequence>MSGQVALLVSPARALVDVPVDIRVAGLSPRQPVTLQARLVEGTDRFQSYAHYRADDSGRDAVGQQPSLGGLYTGVEQMGLFWSMQPSPGQSLGQRLDTENVTTPHLVDISAHEGHVDVMGEDALPRLAHTCVEWWYMADGVKRMTVKEGRIRGTLFLPPGPGKFPRVLDMYGVLGGLTERRAALLASRGFAALALAYFNYDDLPKDVTDIDLDYFEEATDWLLRQPSVLGPGVGALGISKGGEIALAMAVHLDKVAAVISISSPTVIATAPLPYKLLHIEDLTTVPELGTSPYPDMPPVEVTLAGVQKLLQDINPAKASGPDLYYGIRGETLAWVKNWLLDRYQQVVVDGEKSNPVKVKSGVPQGVILTHNLKWKAHINDITTKANRTLGFVRRNIMGGGQVKR</sequence>
<feature type="domain" description="BAAT/Acyl-CoA thioester hydrolase C-terminal" evidence="2">
    <location>
        <begin position="210"/>
        <end position="281"/>
    </location>
</feature>
<reference evidence="3" key="1">
    <citation type="submission" date="2022-01" db="EMBL/GenBank/DDBJ databases">
        <authorList>
            <person name="Braso-Vives M."/>
        </authorList>
    </citation>
    <scope>NUCLEOTIDE SEQUENCE</scope>
</reference>
<dbReference type="InterPro" id="IPR014940">
    <property type="entry name" value="BAAT_C"/>
</dbReference>
<dbReference type="EMBL" id="OV696701">
    <property type="protein sequence ID" value="CAH1248507.1"/>
    <property type="molecule type" value="Genomic_DNA"/>
</dbReference>
<evidence type="ECO:0000313" key="3">
    <source>
        <dbReference type="EMBL" id="CAH1248507.1"/>
    </source>
</evidence>
<dbReference type="Proteomes" id="UP000838412">
    <property type="component" value="Chromosome 16"/>
</dbReference>
<dbReference type="Gene3D" id="2.60.40.2240">
    <property type="entry name" value="Acyl-CoA thioester hydrolase/BAAT N-terminal domain"/>
    <property type="match status" value="1"/>
</dbReference>
<dbReference type="InterPro" id="IPR042490">
    <property type="entry name" value="Thio_Ohase/BAAT_N"/>
</dbReference>
<keyword evidence="4" id="KW-1185">Reference proteome</keyword>
<proteinExistence type="predicted"/>
<dbReference type="GO" id="GO:0006637">
    <property type="term" value="P:acyl-CoA metabolic process"/>
    <property type="evidence" value="ECO:0007669"/>
    <property type="project" value="TreeGrafter"/>
</dbReference>
<gene>
    <name evidence="3" type="primary">ACOT1</name>
    <name evidence="3" type="ORF">BLAG_LOCUS9830</name>
</gene>
<organism evidence="3 4">
    <name type="scientific">Branchiostoma lanceolatum</name>
    <name type="common">Common lancelet</name>
    <name type="synonym">Amphioxus lanceolatum</name>
    <dbReference type="NCBI Taxonomy" id="7740"/>
    <lineage>
        <taxon>Eukaryota</taxon>
        <taxon>Metazoa</taxon>
        <taxon>Chordata</taxon>
        <taxon>Cephalochordata</taxon>
        <taxon>Leptocardii</taxon>
        <taxon>Amphioxiformes</taxon>
        <taxon>Branchiostomatidae</taxon>
        <taxon>Branchiostoma</taxon>
    </lineage>
</organism>
<dbReference type="OrthoDB" id="6347013at2759"/>
<dbReference type="InterPro" id="IPR029058">
    <property type="entry name" value="AB_hydrolase_fold"/>
</dbReference>
<dbReference type="Pfam" id="PF08840">
    <property type="entry name" value="BAAT_C"/>
    <property type="match status" value="1"/>
</dbReference>
<dbReference type="Gene3D" id="3.40.50.1820">
    <property type="entry name" value="alpha/beta hydrolase"/>
    <property type="match status" value="1"/>
</dbReference>
<protein>
    <submittedName>
        <fullName evidence="3">ACOT1 protein</fullName>
    </submittedName>
</protein>
<name>A0A8J9Z6A4_BRALA</name>
<dbReference type="GO" id="GO:0006631">
    <property type="term" value="P:fatty acid metabolic process"/>
    <property type="evidence" value="ECO:0007669"/>
    <property type="project" value="TreeGrafter"/>
</dbReference>
<feature type="domain" description="Acyl-CoA thioester hydrolase/bile acid-CoA amino acid N-acetyltransferase" evidence="1">
    <location>
        <begin position="17"/>
        <end position="148"/>
    </location>
</feature>
<evidence type="ECO:0000259" key="2">
    <source>
        <dbReference type="Pfam" id="PF08840"/>
    </source>
</evidence>
<dbReference type="Pfam" id="PF04775">
    <property type="entry name" value="Bile_Hydr_Trans"/>
    <property type="match status" value="1"/>
</dbReference>
<accession>A0A8J9Z6A4</accession>
<dbReference type="PANTHER" id="PTHR10824">
    <property type="entry name" value="ACYL-COENZYME A THIOESTERASE-RELATED"/>
    <property type="match status" value="1"/>
</dbReference>
<dbReference type="PANTHER" id="PTHR10824:SF4">
    <property type="entry name" value="ACYL-COENZYME A THIOESTERASE 1-LIKE"/>
    <property type="match status" value="1"/>
</dbReference>
<dbReference type="InterPro" id="IPR006862">
    <property type="entry name" value="Thio_Ohase/aa_AcTrfase"/>
</dbReference>
<dbReference type="GO" id="GO:0047617">
    <property type="term" value="F:fatty acyl-CoA hydrolase activity"/>
    <property type="evidence" value="ECO:0007669"/>
    <property type="project" value="TreeGrafter"/>
</dbReference>
<evidence type="ECO:0000259" key="1">
    <source>
        <dbReference type="Pfam" id="PF04775"/>
    </source>
</evidence>
<evidence type="ECO:0000313" key="4">
    <source>
        <dbReference type="Proteomes" id="UP000838412"/>
    </source>
</evidence>